<name>A0A317TB22_9CHLB</name>
<keyword evidence="1" id="KW-0472">Membrane</keyword>
<accession>A0A317TB22</accession>
<keyword evidence="1" id="KW-1133">Transmembrane helix</keyword>
<comment type="caution">
    <text evidence="2">The sequence shown here is derived from an EMBL/GenBank/DDBJ whole genome shotgun (WGS) entry which is preliminary data.</text>
</comment>
<feature type="transmembrane region" description="Helical" evidence="1">
    <location>
        <begin position="5"/>
        <end position="26"/>
    </location>
</feature>
<dbReference type="OrthoDB" id="9774949at2"/>
<evidence type="ECO:0000256" key="1">
    <source>
        <dbReference type="SAM" id="Phobius"/>
    </source>
</evidence>
<evidence type="ECO:0000313" key="2">
    <source>
        <dbReference type="EMBL" id="PWW83127.1"/>
    </source>
</evidence>
<proteinExistence type="predicted"/>
<gene>
    <name evidence="2" type="ORF">CR164_00790</name>
</gene>
<dbReference type="Pfam" id="PF14356">
    <property type="entry name" value="DUF4403"/>
    <property type="match status" value="1"/>
</dbReference>
<reference evidence="3" key="1">
    <citation type="submission" date="2017-10" db="EMBL/GenBank/DDBJ databases">
        <authorList>
            <person name="Gaisin V.A."/>
            <person name="Rysina M.S."/>
            <person name="Grouzdev D.S."/>
        </authorList>
    </citation>
    <scope>NUCLEOTIDE SEQUENCE [LARGE SCALE GENOMIC DNA]</scope>
    <source>
        <strain evidence="3">V1</strain>
    </source>
</reference>
<keyword evidence="3" id="KW-1185">Reference proteome</keyword>
<keyword evidence="1" id="KW-0812">Transmembrane</keyword>
<evidence type="ECO:0000313" key="3">
    <source>
        <dbReference type="Proteomes" id="UP000246278"/>
    </source>
</evidence>
<dbReference type="AlphaFoldDB" id="A0A317TB22"/>
<dbReference type="InterPro" id="IPR025515">
    <property type="entry name" value="DUF4403"/>
</dbReference>
<dbReference type="Proteomes" id="UP000246278">
    <property type="component" value="Unassembled WGS sequence"/>
</dbReference>
<sequence>MKKAFIIIGIFFAVTISIVLAFLLFIEIQQPKPPQAVQKTVSVTVPASTINLPITYQVEQLANYLNNKITGTFLEKNIFLNSGKEEIYLTLTKKEKITVSSTGKQLICTLPLTVDGTLINSSLGKTLSKLFKPVSTSLSITLATPVSLDSNWNLSTRFEIKGYEWLSKPILQIGPFKIDIKEHLDKEIQQKSHELTRMLDEQINEEVSLQPTVAGVWKDLQRPILINKRPTAVWLKFVCEDIQGNIELDQEKITCFASLKAKPLIITDTTKSSTPLPLPSFKTLDKDRQTRQSDIFIYAYTSFDTLNEQLNRFLRNKSFSAEGFSTRIKNIRAYASVNGLTVEVETDKILNSSFFISGQPVFEASTQKLKIHNFDFTIESKNMFMQAGEEILHNNIKEAITSRLNVNLGSVIERVPELVHQAVSKEKAGKTISLTLDGLTIKNCDIALGAEKIHIVANVLTEANIHLKRIKTGKRITITDN</sequence>
<protein>
    <recommendedName>
        <fullName evidence="4">DUF4403 domain-containing protein</fullName>
    </recommendedName>
</protein>
<organism evidence="2 3">
    <name type="scientific">Prosthecochloris marina</name>
    <dbReference type="NCBI Taxonomy" id="2017681"/>
    <lineage>
        <taxon>Bacteria</taxon>
        <taxon>Pseudomonadati</taxon>
        <taxon>Chlorobiota</taxon>
        <taxon>Chlorobiia</taxon>
        <taxon>Chlorobiales</taxon>
        <taxon>Chlorobiaceae</taxon>
        <taxon>Prosthecochloris</taxon>
    </lineage>
</organism>
<evidence type="ECO:0008006" key="4">
    <source>
        <dbReference type="Google" id="ProtNLM"/>
    </source>
</evidence>
<dbReference type="RefSeq" id="WP_110022009.1">
    <property type="nucleotide sequence ID" value="NZ_PDNZ01000001.1"/>
</dbReference>
<dbReference type="EMBL" id="PDNZ01000001">
    <property type="protein sequence ID" value="PWW83127.1"/>
    <property type="molecule type" value="Genomic_DNA"/>
</dbReference>